<dbReference type="AlphaFoldDB" id="A0A9X0DLC8"/>
<evidence type="ECO:0000256" key="1">
    <source>
        <dbReference type="SAM" id="MobiDB-lite"/>
    </source>
</evidence>
<accession>A0A9X0DLC8</accession>
<comment type="caution">
    <text evidence="2">The sequence shown here is derived from an EMBL/GenBank/DDBJ whole genome shotgun (WGS) entry which is preliminary data.</text>
</comment>
<evidence type="ECO:0000313" key="2">
    <source>
        <dbReference type="EMBL" id="KAJ8066540.1"/>
    </source>
</evidence>
<reference evidence="2" key="1">
    <citation type="submission" date="2022-11" db="EMBL/GenBank/DDBJ databases">
        <title>Genome Resource of Sclerotinia nivalis Strain SnTB1, a Plant Pathogen Isolated from American Ginseng.</title>
        <authorList>
            <person name="Fan S."/>
        </authorList>
    </citation>
    <scope>NUCLEOTIDE SEQUENCE</scope>
    <source>
        <strain evidence="2">SnTB1</strain>
    </source>
</reference>
<dbReference type="Proteomes" id="UP001152300">
    <property type="component" value="Unassembled WGS sequence"/>
</dbReference>
<organism evidence="2 3">
    <name type="scientific">Sclerotinia nivalis</name>
    <dbReference type="NCBI Taxonomy" id="352851"/>
    <lineage>
        <taxon>Eukaryota</taxon>
        <taxon>Fungi</taxon>
        <taxon>Dikarya</taxon>
        <taxon>Ascomycota</taxon>
        <taxon>Pezizomycotina</taxon>
        <taxon>Leotiomycetes</taxon>
        <taxon>Helotiales</taxon>
        <taxon>Sclerotiniaceae</taxon>
        <taxon>Sclerotinia</taxon>
    </lineage>
</organism>
<dbReference type="EMBL" id="JAPEIS010000005">
    <property type="protein sequence ID" value="KAJ8066540.1"/>
    <property type="molecule type" value="Genomic_DNA"/>
</dbReference>
<evidence type="ECO:0000313" key="3">
    <source>
        <dbReference type="Proteomes" id="UP001152300"/>
    </source>
</evidence>
<protein>
    <submittedName>
        <fullName evidence="2">Uncharacterized protein</fullName>
    </submittedName>
</protein>
<feature type="region of interest" description="Disordered" evidence="1">
    <location>
        <begin position="1"/>
        <end position="72"/>
    </location>
</feature>
<gene>
    <name evidence="2" type="ORF">OCU04_005596</name>
</gene>
<feature type="compositionally biased region" description="Polar residues" evidence="1">
    <location>
        <begin position="29"/>
        <end position="47"/>
    </location>
</feature>
<name>A0A9X0DLC8_9HELO</name>
<feature type="compositionally biased region" description="Polar residues" evidence="1">
    <location>
        <begin position="8"/>
        <end position="19"/>
    </location>
</feature>
<keyword evidence="3" id="KW-1185">Reference proteome</keyword>
<sequence length="94" mass="10577">MAPAKPSVSRTYHLSSSSAAGKRHDKSDTQPFTSSNRKLTSSKTGNIRMTKPEYTPERKRAPKTKNGEPSTQIITTARSQLCFFSHMTKRKYNN</sequence>
<proteinExistence type="predicted"/>
<feature type="compositionally biased region" description="Basic and acidic residues" evidence="1">
    <location>
        <begin position="50"/>
        <end position="59"/>
    </location>
</feature>